<accession>A0ABQ9FU23</accession>
<reference evidence="1 2" key="1">
    <citation type="submission" date="2022-12" db="EMBL/GenBank/DDBJ databases">
        <title>Chromosome-level genome of Tegillarca granosa.</title>
        <authorList>
            <person name="Kim J."/>
        </authorList>
    </citation>
    <scope>NUCLEOTIDE SEQUENCE [LARGE SCALE GENOMIC DNA]</scope>
    <source>
        <strain evidence="1">Teg-2019</strain>
        <tissue evidence="1">Adductor muscle</tissue>
    </source>
</reference>
<dbReference type="Proteomes" id="UP001217089">
    <property type="component" value="Unassembled WGS sequence"/>
</dbReference>
<comment type="caution">
    <text evidence="1">The sequence shown here is derived from an EMBL/GenBank/DDBJ whole genome shotgun (WGS) entry which is preliminary data.</text>
</comment>
<evidence type="ECO:0000313" key="2">
    <source>
        <dbReference type="Proteomes" id="UP001217089"/>
    </source>
</evidence>
<gene>
    <name evidence="1" type="ORF">KUTeg_002340</name>
</gene>
<proteinExistence type="predicted"/>
<dbReference type="EMBL" id="JARBDR010000141">
    <property type="protein sequence ID" value="KAJ8320753.1"/>
    <property type="molecule type" value="Genomic_DNA"/>
</dbReference>
<name>A0ABQ9FU23_TEGGR</name>
<organism evidence="1 2">
    <name type="scientific">Tegillarca granosa</name>
    <name type="common">Malaysian cockle</name>
    <name type="synonym">Anadara granosa</name>
    <dbReference type="NCBI Taxonomy" id="220873"/>
    <lineage>
        <taxon>Eukaryota</taxon>
        <taxon>Metazoa</taxon>
        <taxon>Spiralia</taxon>
        <taxon>Lophotrochozoa</taxon>
        <taxon>Mollusca</taxon>
        <taxon>Bivalvia</taxon>
        <taxon>Autobranchia</taxon>
        <taxon>Pteriomorphia</taxon>
        <taxon>Arcoida</taxon>
        <taxon>Arcoidea</taxon>
        <taxon>Arcidae</taxon>
        <taxon>Tegillarca</taxon>
    </lineage>
</organism>
<sequence length="141" mass="15903">MLGNAAQRKYELDGAWKETLAGEDNEGRRIMIFGTDDNLSKLCNLSTMFCDPGTFYSCPGLFSQLYTIHGSVDGTVFPLVFALLPNKTETTYQEERNVLKEEDIGKLTHVWHNLSTGSKMDLSMFMNMLIPHPVCSIWNDS</sequence>
<keyword evidence="2" id="KW-1185">Reference proteome</keyword>
<evidence type="ECO:0000313" key="1">
    <source>
        <dbReference type="EMBL" id="KAJ8320753.1"/>
    </source>
</evidence>
<protein>
    <submittedName>
        <fullName evidence="1">Uncharacterized protein</fullName>
    </submittedName>
</protein>